<dbReference type="Gene3D" id="3.60.10.10">
    <property type="entry name" value="Endonuclease/exonuclease/phosphatase"/>
    <property type="match status" value="1"/>
</dbReference>
<dbReference type="InterPro" id="IPR036691">
    <property type="entry name" value="Endo/exonu/phosph_ase_sf"/>
</dbReference>
<dbReference type="EC" id="3.1.3.36" evidence="1"/>
<dbReference type="GeneTree" id="ENSGT00940000157996"/>
<evidence type="ECO:0000256" key="2">
    <source>
        <dbReference type="SAM" id="MobiDB-lite"/>
    </source>
</evidence>
<proteinExistence type="predicted"/>
<dbReference type="Proteomes" id="UP000016666">
    <property type="component" value="Chromosome 10"/>
</dbReference>
<dbReference type="SMART" id="SM00128">
    <property type="entry name" value="IPPc"/>
    <property type="match status" value="1"/>
</dbReference>
<dbReference type="GO" id="GO:0046856">
    <property type="term" value="P:phosphatidylinositol dephosphorylation"/>
    <property type="evidence" value="ECO:0007669"/>
    <property type="project" value="InterPro"/>
</dbReference>
<protein>
    <recommendedName>
        <fullName evidence="1">phosphoinositide 5-phosphatase</fullName>
        <ecNumber evidence="1">3.1.3.36</ecNumber>
    </recommendedName>
</protein>
<feature type="region of interest" description="Disordered" evidence="2">
    <location>
        <begin position="530"/>
        <end position="552"/>
    </location>
</feature>
<sequence>ATNTGCKIRIQGDKTAERLFEFPEEERCLGFLAEVQSIQEAQLKSSLPDHKDSASWHQVEKNLPSLLQASPSGALGFEDDFNAMSLEKKRNMQNHQTGSRREPPPPPVPPSRQFHRERESASREQPKVTNTMRKIFMPNTQTGQREGLIKHVLARREKEYVHLENFRFFVGTWNVNGQSPDSSLEPWLACDTEPPDLYCIGFQELDLSTEAFFYFDSSKEQEWLVAVEKSLHPQAKYKKVQMVRLVGMMLLVFARKDQLSNIREIMTESVGTGIMGKMGNKGGVAVRFVFHNTTFCVVNSHLAAHVEDFERRNQDYKDICARMCFVTPDDTLPQLNIMKHDVVIWLGDLNYRLCIPDASEVKSLISKNELQKLLTYDQLNIQRIHKKAFADFIEGEIKFIPTYKYDSKTDRWDSSGKCRVPAWCDRILWRGGNINQLCYRSHMDLKTSDHKPVSALFHIGLKAMSRCRGYWRLVPGGCSARGGERDLRLSLALGGGMGQWDRMGRALLELPWFSATPSWAPLALLPSCPGASGPAPPQPNATSPAGHRGSAVGASGIPFPGVPVPCIPISGVPIPGVSIPGVPVPGIPVSGISIPGVPVPGVSIPGILVPGAPVPGVPIPAVPLSAVPIPTGPGRRAAAGTWALASPSLVSRLPASSPLLSLSLFSPSLVPHVPMERGSSLGLRGSCIWISG</sequence>
<dbReference type="GO" id="GO:0052745">
    <property type="term" value="F:inositol phosphate phosphatase activity"/>
    <property type="evidence" value="ECO:0007669"/>
    <property type="project" value="InterPro"/>
</dbReference>
<feature type="domain" description="Inositol polyphosphate-related phosphatase" evidence="3">
    <location>
        <begin position="164"/>
        <end position="465"/>
    </location>
</feature>
<dbReference type="Gene3D" id="2.30.29.110">
    <property type="match status" value="1"/>
</dbReference>
<dbReference type="PANTHER" id="PTHR11200:SF176">
    <property type="entry name" value="INOSITOL POLYPHOSPHATE 5-PHOSPHATASE OCRL"/>
    <property type="match status" value="1"/>
</dbReference>
<dbReference type="GO" id="GO:0004439">
    <property type="term" value="F:phosphatidylinositol-4,5-bisphosphate 5-phosphatase activity"/>
    <property type="evidence" value="ECO:0007669"/>
    <property type="project" value="UniProtKB-EC"/>
</dbReference>
<dbReference type="InterPro" id="IPR000300">
    <property type="entry name" value="IPPc"/>
</dbReference>
<organism evidence="4 5">
    <name type="scientific">Anas platyrhynchos platyrhynchos</name>
    <name type="common">Northern mallard</name>
    <dbReference type="NCBI Taxonomy" id="8840"/>
    <lineage>
        <taxon>Eukaryota</taxon>
        <taxon>Metazoa</taxon>
        <taxon>Chordata</taxon>
        <taxon>Craniata</taxon>
        <taxon>Vertebrata</taxon>
        <taxon>Euteleostomi</taxon>
        <taxon>Archelosauria</taxon>
        <taxon>Archosauria</taxon>
        <taxon>Dinosauria</taxon>
        <taxon>Saurischia</taxon>
        <taxon>Theropoda</taxon>
        <taxon>Coelurosauria</taxon>
        <taxon>Aves</taxon>
        <taxon>Neognathae</taxon>
        <taxon>Galloanserae</taxon>
        <taxon>Anseriformes</taxon>
        <taxon>Anatidae</taxon>
        <taxon>Anatinae</taxon>
        <taxon>Anas</taxon>
    </lineage>
</organism>
<dbReference type="InterPro" id="IPR046985">
    <property type="entry name" value="IP5"/>
</dbReference>
<dbReference type="GO" id="GO:0005737">
    <property type="term" value="C:cytoplasm"/>
    <property type="evidence" value="ECO:0007669"/>
    <property type="project" value="TreeGrafter"/>
</dbReference>
<dbReference type="Ensembl" id="ENSAPLT00000014793.2">
    <property type="protein sequence ID" value="ENSAPLP00000014023.2"/>
    <property type="gene ID" value="ENSAPLG00000014140.2"/>
</dbReference>
<dbReference type="InterPro" id="IPR037793">
    <property type="entry name" value="OCRL1/INPP5B_INPP5c"/>
</dbReference>
<dbReference type="SUPFAM" id="SSF56219">
    <property type="entry name" value="DNase I-like"/>
    <property type="match status" value="1"/>
</dbReference>
<dbReference type="Pfam" id="PF22669">
    <property type="entry name" value="Exo_endo_phos2"/>
    <property type="match status" value="1"/>
</dbReference>
<keyword evidence="5" id="KW-1185">Reference proteome</keyword>
<accession>U3J3E6</accession>
<dbReference type="STRING" id="8840.ENSAPLP00000014023"/>
<dbReference type="Pfam" id="PF16726">
    <property type="entry name" value="OCRL_clath_bd"/>
    <property type="match status" value="1"/>
</dbReference>
<evidence type="ECO:0000256" key="1">
    <source>
        <dbReference type="ARBA" id="ARBA00013044"/>
    </source>
</evidence>
<dbReference type="AlphaFoldDB" id="U3J3E6"/>
<dbReference type="InterPro" id="IPR031995">
    <property type="entry name" value="OCRL_clath-bd"/>
</dbReference>
<dbReference type="CDD" id="cd09093">
    <property type="entry name" value="INPP5c_INPP5B"/>
    <property type="match status" value="1"/>
</dbReference>
<reference evidence="4" key="3">
    <citation type="submission" date="2025-09" db="UniProtKB">
        <authorList>
            <consortium name="Ensembl"/>
        </authorList>
    </citation>
    <scope>IDENTIFICATION</scope>
</reference>
<dbReference type="HOGENOM" id="CLU_006779_3_1_1"/>
<name>U3J3E6_ANAPP</name>
<reference evidence="4" key="2">
    <citation type="submission" date="2025-08" db="UniProtKB">
        <authorList>
            <consortium name="Ensembl"/>
        </authorList>
    </citation>
    <scope>IDENTIFICATION</scope>
</reference>
<evidence type="ECO:0000259" key="3">
    <source>
        <dbReference type="SMART" id="SM00128"/>
    </source>
</evidence>
<dbReference type="PANTHER" id="PTHR11200">
    <property type="entry name" value="INOSITOL 5-PHOSPHATASE"/>
    <property type="match status" value="1"/>
</dbReference>
<feature type="compositionally biased region" description="Basic and acidic residues" evidence="2">
    <location>
        <begin position="114"/>
        <end position="126"/>
    </location>
</feature>
<dbReference type="GO" id="GO:0016020">
    <property type="term" value="C:membrane"/>
    <property type="evidence" value="ECO:0007669"/>
    <property type="project" value="TreeGrafter"/>
</dbReference>
<reference evidence="4 5" key="1">
    <citation type="submission" date="2017-10" db="EMBL/GenBank/DDBJ databases">
        <title>A new Pekin duck reference genome.</title>
        <authorList>
            <person name="Hou Z.-C."/>
            <person name="Zhou Z.-K."/>
            <person name="Zhu F."/>
            <person name="Hou S.-S."/>
        </authorList>
    </citation>
    <scope>NUCLEOTIDE SEQUENCE [LARGE SCALE GENOMIC DNA]</scope>
</reference>
<feature type="region of interest" description="Disordered" evidence="2">
    <location>
        <begin position="91"/>
        <end position="130"/>
    </location>
</feature>
<evidence type="ECO:0000313" key="4">
    <source>
        <dbReference type="Ensembl" id="ENSAPLP00000014023.2"/>
    </source>
</evidence>
<evidence type="ECO:0000313" key="5">
    <source>
        <dbReference type="Proteomes" id="UP000016666"/>
    </source>
</evidence>
<dbReference type="FunFam" id="3.60.10.10:FF:000004">
    <property type="entry name" value="Type II inositol 1,4,5-trisphosphate 5-phosphatase"/>
    <property type="match status" value="1"/>
</dbReference>